<organism evidence="7 8">
    <name type="scientific">Ventrimonas faecis</name>
    <dbReference type="NCBI Taxonomy" id="3133170"/>
    <lineage>
        <taxon>Bacteria</taxon>
        <taxon>Bacillati</taxon>
        <taxon>Bacillota</taxon>
        <taxon>Clostridia</taxon>
        <taxon>Lachnospirales</taxon>
        <taxon>Lachnospiraceae</taxon>
        <taxon>Ventrimonas</taxon>
    </lineage>
</organism>
<evidence type="ECO:0000256" key="6">
    <source>
        <dbReference type="HAMAP-Rule" id="MF_00361"/>
    </source>
</evidence>
<dbReference type="InterPro" id="IPR017437">
    <property type="entry name" value="ATP-NAD_kinase_PpnK-typ_C"/>
</dbReference>
<dbReference type="PANTHER" id="PTHR20275">
    <property type="entry name" value="NAD KINASE"/>
    <property type="match status" value="1"/>
</dbReference>
<keyword evidence="4 6" id="KW-0520">NAD</keyword>
<comment type="caution">
    <text evidence="7">The sequence shown here is derived from an EMBL/GenBank/DDBJ whole genome shotgun (WGS) entry which is preliminary data.</text>
</comment>
<dbReference type="EMBL" id="JBBMFJ010000001">
    <property type="protein sequence ID" value="MEQ2561629.1"/>
    <property type="molecule type" value="Genomic_DNA"/>
</dbReference>
<dbReference type="Pfam" id="PF01513">
    <property type="entry name" value="NAD_kinase"/>
    <property type="match status" value="1"/>
</dbReference>
<accession>A0ABV1HHK7</accession>
<dbReference type="EC" id="2.7.1.23" evidence="6"/>
<dbReference type="PANTHER" id="PTHR20275:SF0">
    <property type="entry name" value="NAD KINASE"/>
    <property type="match status" value="1"/>
</dbReference>
<comment type="cofactor">
    <cofactor evidence="6">
        <name>a divalent metal cation</name>
        <dbReference type="ChEBI" id="CHEBI:60240"/>
    </cofactor>
</comment>
<dbReference type="SUPFAM" id="SSF111331">
    <property type="entry name" value="NAD kinase/diacylglycerol kinase-like"/>
    <property type="match status" value="1"/>
</dbReference>
<evidence type="ECO:0000313" key="8">
    <source>
        <dbReference type="Proteomes" id="UP001437460"/>
    </source>
</evidence>
<protein>
    <recommendedName>
        <fullName evidence="6">NAD kinase</fullName>
        <ecNumber evidence="6">2.7.1.23</ecNumber>
    </recommendedName>
    <alternativeName>
        <fullName evidence="6">ATP-dependent NAD kinase</fullName>
    </alternativeName>
</protein>
<proteinExistence type="inferred from homology"/>
<feature type="active site" description="Proton acceptor" evidence="6">
    <location>
        <position position="58"/>
    </location>
</feature>
<gene>
    <name evidence="6" type="primary">nadK</name>
    <name evidence="7" type="ORF">WMO41_00295</name>
</gene>
<dbReference type="Gene3D" id="2.60.200.30">
    <property type="entry name" value="Probable inorganic polyphosphate/atp-NAD kinase, domain 2"/>
    <property type="match status" value="1"/>
</dbReference>
<evidence type="ECO:0000256" key="2">
    <source>
        <dbReference type="ARBA" id="ARBA00022777"/>
    </source>
</evidence>
<comment type="caution">
    <text evidence="6">Lacks conserved residue(s) required for the propagation of feature annotation.</text>
</comment>
<evidence type="ECO:0000256" key="3">
    <source>
        <dbReference type="ARBA" id="ARBA00022857"/>
    </source>
</evidence>
<feature type="binding site" evidence="6">
    <location>
        <begin position="132"/>
        <end position="133"/>
    </location>
    <ligand>
        <name>NAD(+)</name>
        <dbReference type="ChEBI" id="CHEBI:57540"/>
    </ligand>
</feature>
<keyword evidence="6" id="KW-0067">ATP-binding</keyword>
<comment type="similarity">
    <text evidence="6">Belongs to the NAD kinase family.</text>
</comment>
<feature type="binding site" evidence="6">
    <location>
        <begin position="58"/>
        <end position="59"/>
    </location>
    <ligand>
        <name>NAD(+)</name>
        <dbReference type="ChEBI" id="CHEBI:57540"/>
    </ligand>
</feature>
<dbReference type="HAMAP" id="MF_00361">
    <property type="entry name" value="NAD_kinase"/>
    <property type="match status" value="1"/>
</dbReference>
<dbReference type="Pfam" id="PF20143">
    <property type="entry name" value="NAD_kinase_C"/>
    <property type="match status" value="1"/>
</dbReference>
<dbReference type="InterPro" id="IPR017438">
    <property type="entry name" value="ATP-NAD_kinase_N"/>
</dbReference>
<feature type="binding site" evidence="6">
    <location>
        <begin position="173"/>
        <end position="178"/>
    </location>
    <ligand>
        <name>NAD(+)</name>
        <dbReference type="ChEBI" id="CHEBI:57540"/>
    </ligand>
</feature>
<comment type="catalytic activity">
    <reaction evidence="5 6">
        <text>NAD(+) + ATP = ADP + NADP(+) + H(+)</text>
        <dbReference type="Rhea" id="RHEA:18629"/>
        <dbReference type="ChEBI" id="CHEBI:15378"/>
        <dbReference type="ChEBI" id="CHEBI:30616"/>
        <dbReference type="ChEBI" id="CHEBI:57540"/>
        <dbReference type="ChEBI" id="CHEBI:58349"/>
        <dbReference type="ChEBI" id="CHEBI:456216"/>
        <dbReference type="EC" id="2.7.1.23"/>
    </reaction>
</comment>
<comment type="subcellular location">
    <subcellularLocation>
        <location evidence="6">Cytoplasm</location>
    </subcellularLocation>
</comment>
<keyword evidence="3 6" id="KW-0521">NADP</keyword>
<keyword evidence="6" id="KW-0963">Cytoplasm</keyword>
<keyword evidence="1 6" id="KW-0808">Transferase</keyword>
<comment type="function">
    <text evidence="6">Involved in the regulation of the intracellular balance of NAD and NADP, and is a key enzyme in the biosynthesis of NADP. Catalyzes specifically the phosphorylation on 2'-hydroxyl of the adenosine moiety of NAD to yield NADP.</text>
</comment>
<keyword evidence="8" id="KW-1185">Reference proteome</keyword>
<dbReference type="RefSeq" id="WP_349228093.1">
    <property type="nucleotide sequence ID" value="NZ_JBBMFJ010000001.1"/>
</dbReference>
<feature type="binding site" evidence="6">
    <location>
        <position position="162"/>
    </location>
    <ligand>
        <name>NAD(+)</name>
        <dbReference type="ChEBI" id="CHEBI:57540"/>
    </ligand>
</feature>
<dbReference type="InterPro" id="IPR002504">
    <property type="entry name" value="NADK"/>
</dbReference>
<name>A0ABV1HHK7_9FIRM</name>
<evidence type="ECO:0000256" key="4">
    <source>
        <dbReference type="ARBA" id="ARBA00023027"/>
    </source>
</evidence>
<evidence type="ECO:0000256" key="5">
    <source>
        <dbReference type="ARBA" id="ARBA00047925"/>
    </source>
</evidence>
<sequence length="275" mass="30354">MKHFYLIANPSKPGALDMAEKLETEFLRRGASCVHTRGYTRADQIPADTECIITLGGDGTLIQASRDLIGLELPMMGINMGHLGYLTQVSREESMEPVLDALLNDSFTLEKRMMLEGSVVGAQKTVKGIALNEIVLTRQDVLQMLHFQVYLNDEFFNEYMADGIIAATPTGSTAYNLSAGGPIVAPGAQLMVLTPICSHSLNARSIVLSPEDRVSIRLVKWSGGKSYSAVFDGDQVFPLHYGERLEIGRAPKYTTLIQLKNVSFLENIRQKMDRI</sequence>
<dbReference type="GO" id="GO:0016301">
    <property type="term" value="F:kinase activity"/>
    <property type="evidence" value="ECO:0007669"/>
    <property type="project" value="UniProtKB-KW"/>
</dbReference>
<dbReference type="Proteomes" id="UP001437460">
    <property type="component" value="Unassembled WGS sequence"/>
</dbReference>
<keyword evidence="6" id="KW-0547">Nucleotide-binding</keyword>
<keyword evidence="2 6" id="KW-0418">Kinase</keyword>
<dbReference type="InterPro" id="IPR016064">
    <property type="entry name" value="NAD/diacylglycerol_kinase_sf"/>
</dbReference>
<reference evidence="7 8" key="1">
    <citation type="submission" date="2024-03" db="EMBL/GenBank/DDBJ databases">
        <title>Human intestinal bacterial collection.</title>
        <authorList>
            <person name="Pauvert C."/>
            <person name="Hitch T.C.A."/>
            <person name="Clavel T."/>
        </authorList>
    </citation>
    <scope>NUCLEOTIDE SEQUENCE [LARGE SCALE GENOMIC DNA]</scope>
    <source>
        <strain evidence="7 8">CLA-AP-H27</strain>
    </source>
</reference>
<evidence type="ECO:0000313" key="7">
    <source>
        <dbReference type="EMBL" id="MEQ2561629.1"/>
    </source>
</evidence>
<dbReference type="Gene3D" id="3.40.50.10330">
    <property type="entry name" value="Probable inorganic polyphosphate/atp-NAD kinase, domain 1"/>
    <property type="match status" value="1"/>
</dbReference>
<evidence type="ECO:0000256" key="1">
    <source>
        <dbReference type="ARBA" id="ARBA00022679"/>
    </source>
</evidence>